<dbReference type="RefSeq" id="WP_134337997.1">
    <property type="nucleotide sequence ID" value="NZ_BMCZ01000008.1"/>
</dbReference>
<evidence type="ECO:0000313" key="2">
    <source>
        <dbReference type="EMBL" id="TEW63773.1"/>
    </source>
</evidence>
<dbReference type="Proteomes" id="UP000583101">
    <property type="component" value="Unassembled WGS sequence"/>
</dbReference>
<sequence>MGSFIPRQAWAQPSWITLACRRAGLRNTGGATVTLKQEFIITDHQGNARISFEDSGTGTAKVVQENSYYAYGMSMTSTMALPTAPNKNLYNGGSEWQNDFAD</sequence>
<reference evidence="1 4" key="3">
    <citation type="submission" date="2020-08" db="EMBL/GenBank/DDBJ databases">
        <title>Genomic Encyclopedia of Type Strains, Phase IV (KMG-IV): sequencing the most valuable type-strain genomes for metagenomic binning, comparative biology and taxonomic classification.</title>
        <authorList>
            <person name="Goeker M."/>
        </authorList>
    </citation>
    <scope>NUCLEOTIDE SEQUENCE [LARGE SCALE GENOMIC DNA]</scope>
    <source>
        <strain evidence="1 4">DSM 100995</strain>
    </source>
</reference>
<keyword evidence="4" id="KW-1185">Reference proteome</keyword>
<dbReference type="Gene3D" id="2.180.10.10">
    <property type="entry name" value="RHS repeat-associated core"/>
    <property type="match status" value="1"/>
</dbReference>
<dbReference type="PROSITE" id="PS51257">
    <property type="entry name" value="PROKAR_LIPOPROTEIN"/>
    <property type="match status" value="1"/>
</dbReference>
<organism evidence="2 3">
    <name type="scientific">Mucilaginibacter phyllosphaerae</name>
    <dbReference type="NCBI Taxonomy" id="1812349"/>
    <lineage>
        <taxon>Bacteria</taxon>
        <taxon>Pseudomonadati</taxon>
        <taxon>Bacteroidota</taxon>
        <taxon>Sphingobacteriia</taxon>
        <taxon>Sphingobacteriales</taxon>
        <taxon>Sphingobacteriaceae</taxon>
        <taxon>Mucilaginibacter</taxon>
    </lineage>
</organism>
<protein>
    <submittedName>
        <fullName evidence="2">Uncharacterized protein</fullName>
    </submittedName>
</protein>
<dbReference type="AlphaFoldDB" id="A0A4Y8A5T6"/>
<dbReference type="EMBL" id="JACIEG010000008">
    <property type="protein sequence ID" value="MBB3971031.1"/>
    <property type="molecule type" value="Genomic_DNA"/>
</dbReference>
<gene>
    <name evidence="2" type="ORF">E2R65_18565</name>
    <name evidence="1" type="ORF">GGR35_003658</name>
</gene>
<evidence type="ECO:0000313" key="3">
    <source>
        <dbReference type="Proteomes" id="UP000297248"/>
    </source>
</evidence>
<evidence type="ECO:0000313" key="4">
    <source>
        <dbReference type="Proteomes" id="UP000583101"/>
    </source>
</evidence>
<dbReference type="EMBL" id="SNQG01000008">
    <property type="protein sequence ID" value="TEW63773.1"/>
    <property type="molecule type" value="Genomic_DNA"/>
</dbReference>
<accession>A0A4Y8A5T6</accession>
<dbReference type="Proteomes" id="UP000297248">
    <property type="component" value="Unassembled WGS sequence"/>
</dbReference>
<evidence type="ECO:0000313" key="1">
    <source>
        <dbReference type="EMBL" id="MBB3971031.1"/>
    </source>
</evidence>
<name>A0A4Y8A5T6_9SPHI</name>
<proteinExistence type="predicted"/>
<comment type="caution">
    <text evidence="2">The sequence shown here is derived from an EMBL/GenBank/DDBJ whole genome shotgun (WGS) entry which is preliminary data.</text>
</comment>
<reference evidence="2 3" key="1">
    <citation type="journal article" date="2016" name="Int. J. Syst. Evol. Microbiol.">
        <title>Proposal of Mucilaginibacter phyllosphaerae sp. nov. isolated from the phyllosphere of Galium album.</title>
        <authorList>
            <person name="Aydogan E.L."/>
            <person name="Busse H.J."/>
            <person name="Moser G."/>
            <person name="Muller C."/>
            <person name="Kampfer P."/>
            <person name="Glaeser S.P."/>
        </authorList>
    </citation>
    <scope>NUCLEOTIDE SEQUENCE [LARGE SCALE GENOMIC DNA]</scope>
    <source>
        <strain evidence="2 3">PP-F2FG21</strain>
    </source>
</reference>
<reference evidence="2" key="2">
    <citation type="submission" date="2019-03" db="EMBL/GenBank/DDBJ databases">
        <authorList>
            <person name="Yan Y.-Q."/>
            <person name="Du Z.-J."/>
        </authorList>
    </citation>
    <scope>NUCLEOTIDE SEQUENCE</scope>
    <source>
        <strain evidence="2">PP-F2FG21</strain>
    </source>
</reference>
<dbReference type="OrthoDB" id="1191296at2"/>